<organism evidence="1 2">
    <name type="scientific">Caproicibacterium lactatifermentans</name>
    <dbReference type="NCBI Taxonomy" id="2666138"/>
    <lineage>
        <taxon>Bacteria</taxon>
        <taxon>Bacillati</taxon>
        <taxon>Bacillota</taxon>
        <taxon>Clostridia</taxon>
        <taxon>Eubacteriales</taxon>
        <taxon>Oscillospiraceae</taxon>
        <taxon>Caproicibacterium</taxon>
    </lineage>
</organism>
<reference evidence="1 2" key="1">
    <citation type="submission" date="2019-11" db="EMBL/GenBank/DDBJ databases">
        <authorList>
            <person name="Ren C."/>
            <person name="Wang H."/>
            <person name="Xu Y."/>
        </authorList>
    </citation>
    <scope>NUCLEOTIDE SEQUENCE [LARGE SCALE GENOMIC DNA]</scope>
    <source>
        <strain evidence="1 2">LBM 19010</strain>
    </source>
</reference>
<name>A0A859DQC8_9FIRM</name>
<proteinExistence type="predicted"/>
<evidence type="ECO:0000313" key="1">
    <source>
        <dbReference type="EMBL" id="QKN24297.1"/>
    </source>
</evidence>
<protein>
    <submittedName>
        <fullName evidence="1">Uncharacterized protein</fullName>
    </submittedName>
</protein>
<accession>A0A859DQC8</accession>
<dbReference type="Proteomes" id="UP000501316">
    <property type="component" value="Chromosome"/>
</dbReference>
<gene>
    <name evidence="1" type="ORF">GJQ69_07215</name>
</gene>
<dbReference type="AlphaFoldDB" id="A0A859DQC8"/>
<sequence>MDWKRLYLYLKEHGYDVYSMGQHKGKCTAPYIVLCNNGSTRTGVIEYSLYELLLYYPTAEYSNFESYIDGIEKALNPLFPTLKLTDGPGVHYLDTDINAYMTSLTYQVQKFSATNRV</sequence>
<dbReference type="RefSeq" id="WP_157658899.1">
    <property type="nucleotide sequence ID" value="NZ_CP046051.1"/>
</dbReference>
<dbReference type="KEGG" id="clf:GJQ69_07215"/>
<evidence type="ECO:0000313" key="2">
    <source>
        <dbReference type="Proteomes" id="UP000501316"/>
    </source>
</evidence>
<dbReference type="EMBL" id="CP046051">
    <property type="protein sequence ID" value="QKN24297.1"/>
    <property type="molecule type" value="Genomic_DNA"/>
</dbReference>